<evidence type="ECO:0000313" key="3">
    <source>
        <dbReference type="Proteomes" id="UP001332192"/>
    </source>
</evidence>
<evidence type="ECO:0000256" key="1">
    <source>
        <dbReference type="SAM" id="MobiDB-lite"/>
    </source>
</evidence>
<dbReference type="Proteomes" id="UP001332192">
    <property type="component" value="Chromosome"/>
</dbReference>
<sequence>MSPECQREETGPVRPPGALGWPPGPPPEWWRLWHPPAREQQPARVAHPSLLSQVWMWRSLAAAWEKEGRFDLAARALREAEAWERVAGMAPPPLH</sequence>
<dbReference type="EMBL" id="CP141615">
    <property type="protein sequence ID" value="WRP17619.1"/>
    <property type="molecule type" value="Genomic_DNA"/>
</dbReference>
<dbReference type="RefSeq" id="WP_324716889.1">
    <property type="nucleotide sequence ID" value="NZ_CP141615.1"/>
</dbReference>
<gene>
    <name evidence="2" type="ORF">U7230_00960</name>
</gene>
<evidence type="ECO:0000313" key="2">
    <source>
        <dbReference type="EMBL" id="WRP17619.1"/>
    </source>
</evidence>
<feature type="region of interest" description="Disordered" evidence="1">
    <location>
        <begin position="1"/>
        <end position="26"/>
    </location>
</feature>
<name>A0ABZ1BXT2_9FIRM</name>
<proteinExistence type="predicted"/>
<accession>A0ABZ1BXT2</accession>
<reference evidence="2 3" key="1">
    <citation type="journal article" date="2024" name="Front. Microbiol.">
        <title>Novel thermophilic genera Geochorda gen. nov. and Carboxydochorda gen. nov. from the deep terrestrial subsurface reveal the ecophysiological diversity in the class Limnochordia.</title>
        <authorList>
            <person name="Karnachuk O.V."/>
            <person name="Lukina A.P."/>
            <person name="Avakyan M.R."/>
            <person name="Kadnikov V.V."/>
            <person name="Begmatov S."/>
            <person name="Beletsky A.V."/>
            <person name="Vlasova K.G."/>
            <person name="Novikov A.A."/>
            <person name="Shcherbakova V.A."/>
            <person name="Mardanov A.V."/>
            <person name="Ravin N.V."/>
        </authorList>
    </citation>
    <scope>NUCLEOTIDE SEQUENCE [LARGE SCALE GENOMIC DNA]</scope>
    <source>
        <strain evidence="2 3">L945</strain>
    </source>
</reference>
<organism evidence="2 3">
    <name type="scientific">Carboxydichorda subterranea</name>
    <dbReference type="NCBI Taxonomy" id="3109565"/>
    <lineage>
        <taxon>Bacteria</taxon>
        <taxon>Bacillati</taxon>
        <taxon>Bacillota</taxon>
        <taxon>Limnochordia</taxon>
        <taxon>Limnochordales</taxon>
        <taxon>Geochordaceae</taxon>
        <taxon>Carboxydichorda</taxon>
    </lineage>
</organism>
<protein>
    <submittedName>
        <fullName evidence="2">Uncharacterized protein</fullName>
    </submittedName>
</protein>
<feature type="compositionally biased region" description="Basic and acidic residues" evidence="1">
    <location>
        <begin position="1"/>
        <end position="11"/>
    </location>
</feature>
<keyword evidence="3" id="KW-1185">Reference proteome</keyword>